<dbReference type="Pfam" id="PF00171">
    <property type="entry name" value="Aldedh"/>
    <property type="match status" value="1"/>
</dbReference>
<protein>
    <recommendedName>
        <fullName evidence="2">Aldehyde dehydrogenase domain-containing protein</fullName>
    </recommendedName>
</protein>
<evidence type="ECO:0000256" key="1">
    <source>
        <dbReference type="ARBA" id="ARBA00009986"/>
    </source>
</evidence>
<dbReference type="SUPFAM" id="SSF53720">
    <property type="entry name" value="ALDH-like"/>
    <property type="match status" value="1"/>
</dbReference>
<dbReference type="InterPro" id="IPR016161">
    <property type="entry name" value="Ald_DH/histidinol_DH"/>
</dbReference>
<sequence>MGQVCCAGSRTYVQEGIYDEFVKKSVDRAKSRKIGNPFDLDTESGPQIDEEQYKKILALIESGKTDGAKLECGGGVHDDKGYFIQNTVFSNVSDDMRIAKEEIFGPVQQIIKFKDINEVIKRANKTTYGLASGVFTKDIDKALTIANAMQAGTVWINTYMNGGGPHAPFGGFKMSGVGREQGSYGIEEYIQVKTVIAKIPQKNS</sequence>
<dbReference type="Proteomes" id="UP000749559">
    <property type="component" value="Unassembled WGS sequence"/>
</dbReference>
<dbReference type="InterPro" id="IPR016162">
    <property type="entry name" value="Ald_DH_N"/>
</dbReference>
<proteinExistence type="inferred from homology"/>
<name>A0A8S4P301_OWEFU</name>
<keyword evidence="4" id="KW-1185">Reference proteome</keyword>
<comment type="caution">
    <text evidence="3">The sequence shown here is derived from an EMBL/GenBank/DDBJ whole genome shotgun (WGS) entry which is preliminary data.</text>
</comment>
<dbReference type="Gene3D" id="3.40.309.10">
    <property type="entry name" value="Aldehyde Dehydrogenase, Chain A, domain 2"/>
    <property type="match status" value="1"/>
</dbReference>
<dbReference type="InterPro" id="IPR015590">
    <property type="entry name" value="Aldehyde_DH_dom"/>
</dbReference>
<dbReference type="Gene3D" id="3.40.605.10">
    <property type="entry name" value="Aldehyde Dehydrogenase, Chain A, domain 1"/>
    <property type="match status" value="1"/>
</dbReference>
<dbReference type="FunFam" id="3.40.605.10:FF:000026">
    <property type="entry name" value="Aldehyde dehydrogenase, putative"/>
    <property type="match status" value="1"/>
</dbReference>
<dbReference type="EMBL" id="CAIIXF020000006">
    <property type="protein sequence ID" value="CAH1787709.1"/>
    <property type="molecule type" value="Genomic_DNA"/>
</dbReference>
<feature type="domain" description="Aldehyde dehydrogenase" evidence="2">
    <location>
        <begin position="1"/>
        <end position="195"/>
    </location>
</feature>
<dbReference type="FunFam" id="3.40.309.10:FF:000001">
    <property type="entry name" value="Mitochondrial aldehyde dehydrogenase 2"/>
    <property type="match status" value="1"/>
</dbReference>
<accession>A0A8S4P301</accession>
<dbReference type="AlphaFoldDB" id="A0A8S4P301"/>
<evidence type="ECO:0000313" key="4">
    <source>
        <dbReference type="Proteomes" id="UP000749559"/>
    </source>
</evidence>
<reference evidence="3" key="1">
    <citation type="submission" date="2022-03" db="EMBL/GenBank/DDBJ databases">
        <authorList>
            <person name="Martin C."/>
        </authorList>
    </citation>
    <scope>NUCLEOTIDE SEQUENCE</scope>
</reference>
<dbReference type="GO" id="GO:0016620">
    <property type="term" value="F:oxidoreductase activity, acting on the aldehyde or oxo group of donors, NAD or NADP as acceptor"/>
    <property type="evidence" value="ECO:0007669"/>
    <property type="project" value="InterPro"/>
</dbReference>
<gene>
    <name evidence="3" type="ORF">OFUS_LOCUS13352</name>
</gene>
<comment type="similarity">
    <text evidence="1">Belongs to the aldehyde dehydrogenase family.</text>
</comment>
<dbReference type="PANTHER" id="PTHR11699">
    <property type="entry name" value="ALDEHYDE DEHYDROGENASE-RELATED"/>
    <property type="match status" value="1"/>
</dbReference>
<evidence type="ECO:0000313" key="3">
    <source>
        <dbReference type="EMBL" id="CAH1787709.1"/>
    </source>
</evidence>
<evidence type="ECO:0000259" key="2">
    <source>
        <dbReference type="Pfam" id="PF00171"/>
    </source>
</evidence>
<organism evidence="3 4">
    <name type="scientific">Owenia fusiformis</name>
    <name type="common">Polychaete worm</name>
    <dbReference type="NCBI Taxonomy" id="6347"/>
    <lineage>
        <taxon>Eukaryota</taxon>
        <taxon>Metazoa</taxon>
        <taxon>Spiralia</taxon>
        <taxon>Lophotrochozoa</taxon>
        <taxon>Annelida</taxon>
        <taxon>Polychaeta</taxon>
        <taxon>Sedentaria</taxon>
        <taxon>Canalipalpata</taxon>
        <taxon>Sabellida</taxon>
        <taxon>Oweniida</taxon>
        <taxon>Oweniidae</taxon>
        <taxon>Owenia</taxon>
    </lineage>
</organism>
<dbReference type="InterPro" id="IPR016163">
    <property type="entry name" value="Ald_DH_C"/>
</dbReference>